<dbReference type="EMBL" id="CP026095">
    <property type="protein sequence ID" value="AZV42575.1"/>
    <property type="molecule type" value="Genomic_DNA"/>
</dbReference>
<dbReference type="SMART" id="SM00283">
    <property type="entry name" value="MA"/>
    <property type="match status" value="1"/>
</dbReference>
<proteinExistence type="predicted"/>
<dbReference type="CDD" id="cd11386">
    <property type="entry name" value="MCP_signal"/>
    <property type="match status" value="1"/>
</dbReference>
<dbReference type="SUPFAM" id="SSF46458">
    <property type="entry name" value="Globin-like"/>
    <property type="match status" value="1"/>
</dbReference>
<evidence type="ECO:0000313" key="2">
    <source>
        <dbReference type="EMBL" id="AZV42575.1"/>
    </source>
</evidence>
<sequence length="433" mass="49506">MKNLWKRNKPTVDREYFLTYKNDVRIDLHKYSKLLTQIEMIHLTQEDLCRIRSIQDTVNDHLSELVSRFYENLAKEPSLMEIIDNNSSVSRLRQSLQKHIGEMFLGVLDDQFVEQRYTIAHVHVRIGLDPKWYMSAFQDLLQSILTIIMPTCHSVQHYHEMALSITKIINLEQQIVLEAYELENKRIRHQNDKEKKALRVQVNNNAAQLAAISEETSATSVQIVNKVSEIHQITETGSEIAIKTEEKSKEGLRRLKALEELMNQAQDNMKYIAAEMEQLTSTSKEIERIVTMVTSIAEQTNLLALNAAIEAARAGENGRGFAVVAGEVRKLAEHTKTSVSEVSKLVEGIRRYTSTMNTSISVVNEDIRKSTQEGKETSLFFDQIVESMNNVKEQNINIASEMTELSNIFEGMNQAFEQVAHSSDELTQMTMVL</sequence>
<dbReference type="KEGG" id="pasa:BAOM_1966"/>
<reference evidence="2 3" key="1">
    <citation type="submission" date="2018-01" db="EMBL/GenBank/DDBJ databases">
        <title>Bacillus asahii Genome sequencing and assembly.</title>
        <authorList>
            <person name="Jiang H."/>
            <person name="Feng Y."/>
            <person name="Zhao F."/>
            <person name="Lin X."/>
        </authorList>
    </citation>
    <scope>NUCLEOTIDE SEQUENCE [LARGE SCALE GENOMIC DNA]</scope>
    <source>
        <strain evidence="2 3">OM18</strain>
    </source>
</reference>
<dbReference type="InterPro" id="IPR039379">
    <property type="entry name" value="Protoglobin_sensor_dom"/>
</dbReference>
<organism evidence="2 3">
    <name type="scientific">Peribacillus asahii</name>
    <dbReference type="NCBI Taxonomy" id="228899"/>
    <lineage>
        <taxon>Bacteria</taxon>
        <taxon>Bacillati</taxon>
        <taxon>Bacillota</taxon>
        <taxon>Bacilli</taxon>
        <taxon>Bacillales</taxon>
        <taxon>Bacillaceae</taxon>
        <taxon>Peribacillus</taxon>
    </lineage>
</organism>
<evidence type="ECO:0000256" key="1">
    <source>
        <dbReference type="ARBA" id="ARBA00023224"/>
    </source>
</evidence>
<dbReference type="GO" id="GO:0016020">
    <property type="term" value="C:membrane"/>
    <property type="evidence" value="ECO:0007669"/>
    <property type="project" value="InterPro"/>
</dbReference>
<dbReference type="Gene3D" id="1.10.287.950">
    <property type="entry name" value="Methyl-accepting chemotaxis protein"/>
    <property type="match status" value="1"/>
</dbReference>
<dbReference type="InterPro" id="IPR004089">
    <property type="entry name" value="MCPsignal_dom"/>
</dbReference>
<dbReference type="InterPro" id="IPR009050">
    <property type="entry name" value="Globin-like_sf"/>
</dbReference>
<dbReference type="InterPro" id="IPR044398">
    <property type="entry name" value="Globin-sensor_dom"/>
</dbReference>
<gene>
    <name evidence="2" type="primary">hemAT</name>
    <name evidence="2" type="ORF">BAOM_1966</name>
</gene>
<name>A0A3Q9RMB3_9BACI</name>
<dbReference type="GO" id="GO:0007165">
    <property type="term" value="P:signal transduction"/>
    <property type="evidence" value="ECO:0007669"/>
    <property type="project" value="UniProtKB-KW"/>
</dbReference>
<dbReference type="PANTHER" id="PTHR32089">
    <property type="entry name" value="METHYL-ACCEPTING CHEMOTAXIS PROTEIN MCPB"/>
    <property type="match status" value="1"/>
</dbReference>
<protein>
    <submittedName>
        <fullName evidence="2">Methyl-accepting chemotaxis protein</fullName>
    </submittedName>
</protein>
<dbReference type="SUPFAM" id="SSF58104">
    <property type="entry name" value="Methyl-accepting chemotaxis protein (MCP) signaling domain"/>
    <property type="match status" value="1"/>
</dbReference>
<dbReference type="GO" id="GO:0019825">
    <property type="term" value="F:oxygen binding"/>
    <property type="evidence" value="ECO:0007669"/>
    <property type="project" value="InterPro"/>
</dbReference>
<dbReference type="RefSeq" id="WP_164853173.1">
    <property type="nucleotide sequence ID" value="NZ_CP026095.1"/>
</dbReference>
<keyword evidence="1" id="KW-0807">Transducer</keyword>
<dbReference type="GO" id="GO:0020037">
    <property type="term" value="F:heme binding"/>
    <property type="evidence" value="ECO:0007669"/>
    <property type="project" value="InterPro"/>
</dbReference>
<dbReference type="Pfam" id="PF11563">
    <property type="entry name" value="Protoglobin"/>
    <property type="match status" value="1"/>
</dbReference>
<dbReference type="InterPro" id="IPR012292">
    <property type="entry name" value="Globin/Proto"/>
</dbReference>
<dbReference type="Gene3D" id="1.10.490.10">
    <property type="entry name" value="Globins"/>
    <property type="match status" value="1"/>
</dbReference>
<dbReference type="Pfam" id="PF00015">
    <property type="entry name" value="MCPsignal"/>
    <property type="match status" value="1"/>
</dbReference>
<dbReference type="AlphaFoldDB" id="A0A3Q9RMB3"/>
<dbReference type="Proteomes" id="UP000283095">
    <property type="component" value="Chromosome"/>
</dbReference>
<evidence type="ECO:0000313" key="3">
    <source>
        <dbReference type="Proteomes" id="UP000283095"/>
    </source>
</evidence>
<dbReference type="PANTHER" id="PTHR32089:SF118">
    <property type="entry name" value="HEME-BASED AEROTACTIC TRANSDUCER HEMAT"/>
    <property type="match status" value="1"/>
</dbReference>
<dbReference type="CDD" id="cd01068">
    <property type="entry name" value="globin_sensor"/>
    <property type="match status" value="1"/>
</dbReference>
<dbReference type="PROSITE" id="PS50111">
    <property type="entry name" value="CHEMOTAXIS_TRANSDUC_2"/>
    <property type="match status" value="1"/>
</dbReference>
<accession>A0A3Q9RMB3</accession>